<evidence type="ECO:0000313" key="2">
    <source>
        <dbReference type="EMBL" id="WFD47078.1"/>
    </source>
</evidence>
<accession>A0ABY8ENF2</accession>
<dbReference type="EMBL" id="CP046235">
    <property type="protein sequence ID" value="WFD47078.1"/>
    <property type="molecule type" value="Genomic_DNA"/>
</dbReference>
<proteinExistence type="predicted"/>
<feature type="compositionally biased region" description="Basic and acidic residues" evidence="1">
    <location>
        <begin position="195"/>
        <end position="206"/>
    </location>
</feature>
<sequence>MGTTASMDGRVPTNEAKYRAALANIEALFEKDPNAEELASSQKLLGPLYRTLDSRRSVAMPNQPRGIPLNLVVKALKSAWHVDGTWPLIGYDEAEKHRVCPPEHCVVRFLHVSSHRHKDLVRNEEYERAKRNGAILPCKPASGGTAFVEKSADAIAAAYAARAAQQGTSGAKRGAHDEVRTRRASDAGQVPVARRASDASRPRRPSDAVPTRRPSDTPPTRRLSDASRPRRPSDTPPTRRLSESSRPRRPSDTPQPRRASDAARTLPPPLR</sequence>
<feature type="compositionally biased region" description="Basic and acidic residues" evidence="1">
    <location>
        <begin position="222"/>
        <end position="233"/>
    </location>
</feature>
<feature type="region of interest" description="Disordered" evidence="1">
    <location>
        <begin position="164"/>
        <end position="271"/>
    </location>
</feature>
<keyword evidence="3" id="KW-1185">Reference proteome</keyword>
<organism evidence="2 3">
    <name type="scientific">Malassezia furfur</name>
    <name type="common">Pityriasis versicolor infection agent</name>
    <name type="synonym">Pityrosporum furfur</name>
    <dbReference type="NCBI Taxonomy" id="55194"/>
    <lineage>
        <taxon>Eukaryota</taxon>
        <taxon>Fungi</taxon>
        <taxon>Dikarya</taxon>
        <taxon>Basidiomycota</taxon>
        <taxon>Ustilaginomycotina</taxon>
        <taxon>Malasseziomycetes</taxon>
        <taxon>Malasseziales</taxon>
        <taxon>Malasseziaceae</taxon>
        <taxon>Malassezia</taxon>
    </lineage>
</organism>
<dbReference type="Proteomes" id="UP000818624">
    <property type="component" value="Chromosome 2"/>
</dbReference>
<protein>
    <submittedName>
        <fullName evidence="2">Uncharacterized protein</fullName>
    </submittedName>
</protein>
<name>A0ABY8ENF2_MALFU</name>
<evidence type="ECO:0000256" key="1">
    <source>
        <dbReference type="SAM" id="MobiDB-lite"/>
    </source>
</evidence>
<feature type="compositionally biased region" description="Basic and acidic residues" evidence="1">
    <location>
        <begin position="240"/>
        <end position="251"/>
    </location>
</feature>
<gene>
    <name evidence="2" type="ORF">GLX27_001724</name>
</gene>
<evidence type="ECO:0000313" key="3">
    <source>
        <dbReference type="Proteomes" id="UP000818624"/>
    </source>
</evidence>
<feature type="compositionally biased region" description="Basic and acidic residues" evidence="1">
    <location>
        <begin position="174"/>
        <end position="185"/>
    </location>
</feature>
<reference evidence="2 3" key="1">
    <citation type="journal article" date="2020" name="Elife">
        <title>Loss of centromere function drives karyotype evolution in closely related Malassezia species.</title>
        <authorList>
            <person name="Sankaranarayanan S.R."/>
            <person name="Ianiri G."/>
            <person name="Coelho M.A."/>
            <person name="Reza M.H."/>
            <person name="Thimmappa B.C."/>
            <person name="Ganguly P."/>
            <person name="Vadnala R.N."/>
            <person name="Sun S."/>
            <person name="Siddharthan R."/>
            <person name="Tellgren-Roth C."/>
            <person name="Dawson T.L."/>
            <person name="Heitman J."/>
            <person name="Sanyal K."/>
        </authorList>
    </citation>
    <scope>NUCLEOTIDE SEQUENCE [LARGE SCALE GENOMIC DNA]</scope>
    <source>
        <strain evidence="2">CBS14141</strain>
    </source>
</reference>